<dbReference type="SUPFAM" id="SSF110857">
    <property type="entry name" value="Gamma-glutamyl cyclotransferase-like"/>
    <property type="match status" value="1"/>
</dbReference>
<name>A0A2S6NA97_9HYPH</name>
<keyword evidence="4" id="KW-1185">Reference proteome</keyword>
<evidence type="ECO:0000256" key="2">
    <source>
        <dbReference type="PIRSR" id="PIRSR617939-1"/>
    </source>
</evidence>
<feature type="active site" description="Proton acceptor" evidence="2">
    <location>
        <position position="73"/>
    </location>
</feature>
<dbReference type="GO" id="GO:0003839">
    <property type="term" value="F:gamma-glutamylcyclotransferase activity"/>
    <property type="evidence" value="ECO:0007669"/>
    <property type="project" value="InterPro"/>
</dbReference>
<dbReference type="EMBL" id="NHSJ01000056">
    <property type="protein sequence ID" value="PPQ31552.1"/>
    <property type="molecule type" value="Genomic_DNA"/>
</dbReference>
<evidence type="ECO:0000256" key="1">
    <source>
        <dbReference type="ARBA" id="ARBA00023239"/>
    </source>
</evidence>
<evidence type="ECO:0008006" key="5">
    <source>
        <dbReference type="Google" id="ProtNLM"/>
    </source>
</evidence>
<dbReference type="Proteomes" id="UP000239089">
    <property type="component" value="Unassembled WGS sequence"/>
</dbReference>
<sequence>MPLTFAYGSNMSVADMTARCPRAKRLGLARLAKFRFALLPNGFATVVRDPAALTHGVLWEVSFGDLAALDRYEGVAEGGYEKIVLPVIRETGFARALVYIGRPDADRERAPPGYMEAIVAAAVAQGLPRDHVEFLRLCGGLAPEAPPKKFRAIKNENFL</sequence>
<dbReference type="PANTHER" id="PTHR12935:SF0">
    <property type="entry name" value="GAMMA-GLUTAMYLCYCLOTRANSFERASE"/>
    <property type="match status" value="1"/>
</dbReference>
<dbReference type="PANTHER" id="PTHR12935">
    <property type="entry name" value="GAMMA-GLUTAMYLCYCLOTRANSFERASE"/>
    <property type="match status" value="1"/>
</dbReference>
<dbReference type="InterPro" id="IPR036568">
    <property type="entry name" value="GGCT-like_sf"/>
</dbReference>
<gene>
    <name evidence="3" type="ORF">CCR94_08680</name>
</gene>
<protein>
    <recommendedName>
        <fullName evidence="5">Gamma-glutamylcyclotransferase</fullName>
    </recommendedName>
</protein>
<dbReference type="OrthoDB" id="141582at2"/>
<dbReference type="CDD" id="cd06661">
    <property type="entry name" value="GGCT_like"/>
    <property type="match status" value="1"/>
</dbReference>
<comment type="caution">
    <text evidence="3">The sequence shown here is derived from an EMBL/GenBank/DDBJ whole genome shotgun (WGS) entry which is preliminary data.</text>
</comment>
<dbReference type="AlphaFoldDB" id="A0A2S6NA97"/>
<dbReference type="Pfam" id="PF13772">
    <property type="entry name" value="AIG2_2"/>
    <property type="match status" value="1"/>
</dbReference>
<dbReference type="InterPro" id="IPR013024">
    <property type="entry name" value="GGCT-like"/>
</dbReference>
<evidence type="ECO:0000313" key="4">
    <source>
        <dbReference type="Proteomes" id="UP000239089"/>
    </source>
</evidence>
<evidence type="ECO:0000313" key="3">
    <source>
        <dbReference type="EMBL" id="PPQ31552.1"/>
    </source>
</evidence>
<organism evidence="3 4">
    <name type="scientific">Rhodoblastus sphagnicola</name>
    <dbReference type="NCBI Taxonomy" id="333368"/>
    <lineage>
        <taxon>Bacteria</taxon>
        <taxon>Pseudomonadati</taxon>
        <taxon>Pseudomonadota</taxon>
        <taxon>Alphaproteobacteria</taxon>
        <taxon>Hyphomicrobiales</taxon>
        <taxon>Rhodoblastaceae</taxon>
        <taxon>Rhodoblastus</taxon>
    </lineage>
</organism>
<dbReference type="Gene3D" id="3.10.490.10">
    <property type="entry name" value="Gamma-glutamyl cyclotransferase-like"/>
    <property type="match status" value="1"/>
</dbReference>
<accession>A0A2S6NA97</accession>
<proteinExistence type="predicted"/>
<keyword evidence="1" id="KW-0456">Lyase</keyword>
<dbReference type="InterPro" id="IPR017939">
    <property type="entry name" value="G-Glutamylcylcotransferase"/>
</dbReference>
<dbReference type="RefSeq" id="WP_104507483.1">
    <property type="nucleotide sequence ID" value="NZ_JACIGC010000005.1"/>
</dbReference>
<reference evidence="3 4" key="1">
    <citation type="journal article" date="2018" name="Arch. Microbiol.">
        <title>New insights into the metabolic potential of the phototrophic purple bacterium Rhodopila globiformis DSM 161(T) from its draft genome sequence and evidence for a vanadium-dependent nitrogenase.</title>
        <authorList>
            <person name="Imhoff J.F."/>
            <person name="Rahn T."/>
            <person name="Kunzel S."/>
            <person name="Neulinger S.C."/>
        </authorList>
    </citation>
    <scope>NUCLEOTIDE SEQUENCE [LARGE SCALE GENOMIC DNA]</scope>
    <source>
        <strain evidence="3 4">DSM 16996</strain>
    </source>
</reference>